<dbReference type="PROSITE" id="PS50240">
    <property type="entry name" value="TRYPSIN_DOM"/>
    <property type="match status" value="1"/>
</dbReference>
<name>A0A401VWG1_STREY</name>
<feature type="domain" description="Peptidase S1" evidence="2">
    <location>
        <begin position="31"/>
        <end position="253"/>
    </location>
</feature>
<evidence type="ECO:0000313" key="3">
    <source>
        <dbReference type="EMBL" id="GCD41386.1"/>
    </source>
</evidence>
<dbReference type="Pfam" id="PF00089">
    <property type="entry name" value="Trypsin"/>
    <property type="match status" value="1"/>
</dbReference>
<dbReference type="InterPro" id="IPR009003">
    <property type="entry name" value="Peptidase_S1_PA"/>
</dbReference>
<dbReference type="InterPro" id="IPR051333">
    <property type="entry name" value="CLIP_Serine_Protease"/>
</dbReference>
<dbReference type="PANTHER" id="PTHR24260:SF136">
    <property type="entry name" value="GH08193P-RELATED"/>
    <property type="match status" value="1"/>
</dbReference>
<dbReference type="GO" id="GO:0004252">
    <property type="term" value="F:serine-type endopeptidase activity"/>
    <property type="evidence" value="ECO:0007669"/>
    <property type="project" value="InterPro"/>
</dbReference>
<dbReference type="PANTHER" id="PTHR24260">
    <property type="match status" value="1"/>
</dbReference>
<feature type="signal peptide" evidence="1">
    <location>
        <begin position="1"/>
        <end position="31"/>
    </location>
</feature>
<proteinExistence type="predicted"/>
<protein>
    <submittedName>
        <fullName evidence="3">Hydrolase</fullName>
    </submittedName>
</protein>
<gene>
    <name evidence="3" type="ORF">GKJPGBOP_01040</name>
</gene>
<dbReference type="PRINTS" id="PR00722">
    <property type="entry name" value="CHYMOTRYPSIN"/>
</dbReference>
<evidence type="ECO:0000313" key="4">
    <source>
        <dbReference type="Proteomes" id="UP000286746"/>
    </source>
</evidence>
<feature type="chain" id="PRO_5019157389" evidence="1">
    <location>
        <begin position="32"/>
        <end position="405"/>
    </location>
</feature>
<sequence length="405" mass="42803">MHRRIPRPAWLATVTAAVVAAGALTTAPAQAVAGDPAADQAYPFTAKLDIGDGERSCSGALVDAHWILTAAGCFADDPAQASGVPAGKPTRKATATIGRTDLSTQAGQVREIVELVPRADRDLALARLDKPVTGITPVALGTSAPTAGEELRATGYGRTRTEWVPDRLHSGAFTVDSAEAGRIGITGKDGAALCKGDTGSPVFREQGGRYQLVAVSSRSWQGGCFGTDEAETRTSAVATRVDDVNEWARTVVRRLVLKSVANGKYVTAEINDTGNQQGKLRARADKIGSWQRFTLTDNTADGTVSLRSEANDLFVSAEIKDAGDHSGMLRTRGATIGSWEKFLLVPQPDGTFALKSKANDKFVSTEVNATDGDYGLLRARSDRAGGWERFTVERVDAMRTAPSAS</sequence>
<dbReference type="InterPro" id="IPR008999">
    <property type="entry name" value="Actin-crosslinking"/>
</dbReference>
<keyword evidence="4" id="KW-1185">Reference proteome</keyword>
<dbReference type="Proteomes" id="UP000286746">
    <property type="component" value="Unassembled WGS sequence"/>
</dbReference>
<dbReference type="InterPro" id="IPR001314">
    <property type="entry name" value="Peptidase_S1A"/>
</dbReference>
<accession>A0A401VWG1</accession>
<dbReference type="CDD" id="cd00257">
    <property type="entry name" value="beta-trefoil_FSCN-like"/>
    <property type="match status" value="1"/>
</dbReference>
<comment type="caution">
    <text evidence="3">The sequence shown here is derived from an EMBL/GenBank/DDBJ whole genome shotgun (WGS) entry which is preliminary data.</text>
</comment>
<dbReference type="SUPFAM" id="SSF50494">
    <property type="entry name" value="Trypsin-like serine proteases"/>
    <property type="match status" value="1"/>
</dbReference>
<dbReference type="InterPro" id="IPR043504">
    <property type="entry name" value="Peptidase_S1_PA_chymotrypsin"/>
</dbReference>
<dbReference type="InterPro" id="IPR001254">
    <property type="entry name" value="Trypsin_dom"/>
</dbReference>
<evidence type="ECO:0000259" key="2">
    <source>
        <dbReference type="PROSITE" id="PS50240"/>
    </source>
</evidence>
<organism evidence="3 4">
    <name type="scientific">Streptomyces paromomycinus</name>
    <name type="common">Streptomyces rimosus subsp. paromomycinus</name>
    <dbReference type="NCBI Taxonomy" id="92743"/>
    <lineage>
        <taxon>Bacteria</taxon>
        <taxon>Bacillati</taxon>
        <taxon>Actinomycetota</taxon>
        <taxon>Actinomycetes</taxon>
        <taxon>Kitasatosporales</taxon>
        <taxon>Streptomycetaceae</taxon>
        <taxon>Streptomyces</taxon>
    </lineage>
</organism>
<dbReference type="GO" id="GO:0006508">
    <property type="term" value="P:proteolysis"/>
    <property type="evidence" value="ECO:0007669"/>
    <property type="project" value="InterPro"/>
</dbReference>
<dbReference type="SMART" id="SM00020">
    <property type="entry name" value="Tryp_SPc"/>
    <property type="match status" value="1"/>
</dbReference>
<dbReference type="Gene3D" id="2.80.10.50">
    <property type="match status" value="1"/>
</dbReference>
<dbReference type="SUPFAM" id="SSF50405">
    <property type="entry name" value="Actin-crosslinking proteins"/>
    <property type="match status" value="1"/>
</dbReference>
<reference evidence="3 4" key="1">
    <citation type="submission" date="2018-11" db="EMBL/GenBank/DDBJ databases">
        <title>Whole genome sequence of Streptomyces paromomycinus NBRC 15454(T).</title>
        <authorList>
            <person name="Komaki H."/>
            <person name="Tamura T."/>
        </authorList>
    </citation>
    <scope>NUCLEOTIDE SEQUENCE [LARGE SCALE GENOMIC DNA]</scope>
    <source>
        <strain evidence="3 4">NBRC 15454</strain>
    </source>
</reference>
<evidence type="ECO:0000256" key="1">
    <source>
        <dbReference type="SAM" id="SignalP"/>
    </source>
</evidence>
<dbReference type="RefSeq" id="WP_281288332.1">
    <property type="nucleotide sequence ID" value="NZ_BHZD01000001.1"/>
</dbReference>
<keyword evidence="3" id="KW-0378">Hydrolase</keyword>
<keyword evidence="1" id="KW-0732">Signal</keyword>
<dbReference type="AlphaFoldDB" id="A0A401VWG1"/>
<dbReference type="Gene3D" id="2.40.10.10">
    <property type="entry name" value="Trypsin-like serine proteases"/>
    <property type="match status" value="1"/>
</dbReference>
<dbReference type="EMBL" id="BHZD01000001">
    <property type="protein sequence ID" value="GCD41386.1"/>
    <property type="molecule type" value="Genomic_DNA"/>
</dbReference>